<keyword evidence="8 17" id="KW-0808">Transferase</keyword>
<evidence type="ECO:0000256" key="14">
    <source>
        <dbReference type="ARBA" id="ARBA00023264"/>
    </source>
</evidence>
<feature type="transmembrane region" description="Helical" evidence="18">
    <location>
        <begin position="122"/>
        <end position="141"/>
    </location>
</feature>
<comment type="catalytic activity">
    <reaction evidence="15">
        <text>a CDP-1,2-diacyl-sn-glycerol + sn-glycerol 3-phosphate = a 1,2-diacyl-sn-glycero-3-phospho-(1'-sn-glycero-3'-phosphate) + CMP + H(+)</text>
        <dbReference type="Rhea" id="RHEA:12593"/>
        <dbReference type="ChEBI" id="CHEBI:15378"/>
        <dbReference type="ChEBI" id="CHEBI:57597"/>
        <dbReference type="ChEBI" id="CHEBI:58332"/>
        <dbReference type="ChEBI" id="CHEBI:60110"/>
        <dbReference type="ChEBI" id="CHEBI:60377"/>
        <dbReference type="EC" id="2.7.8.5"/>
    </reaction>
</comment>
<comment type="subcellular location">
    <subcellularLocation>
        <location evidence="2">Membrane</location>
        <topology evidence="2">Multi-pass membrane protein</topology>
    </subcellularLocation>
</comment>
<dbReference type="EMBL" id="FOHU01000031">
    <property type="protein sequence ID" value="SET77745.1"/>
    <property type="molecule type" value="Genomic_DNA"/>
</dbReference>
<dbReference type="Gene3D" id="1.20.120.1760">
    <property type="match status" value="1"/>
</dbReference>
<reference evidence="19 20" key="1">
    <citation type="submission" date="2016-10" db="EMBL/GenBank/DDBJ databases">
        <authorList>
            <person name="de Groot N.N."/>
        </authorList>
    </citation>
    <scope>NUCLEOTIDE SEQUENCE [LARGE SCALE GENOMIC DNA]</scope>
    <source>
        <strain evidence="19 20">DSM 18979</strain>
    </source>
</reference>
<evidence type="ECO:0000256" key="4">
    <source>
        <dbReference type="ARBA" id="ARBA00010441"/>
    </source>
</evidence>
<dbReference type="PIRSF" id="PIRSF000847">
    <property type="entry name" value="Phos_ph_gly_syn"/>
    <property type="match status" value="1"/>
</dbReference>
<dbReference type="UniPathway" id="UPA00084">
    <property type="reaction ID" value="UER00503"/>
</dbReference>
<name>A0A1I0H4U5_9FIRM</name>
<dbReference type="Pfam" id="PF01066">
    <property type="entry name" value="CDP-OH_P_transf"/>
    <property type="match status" value="1"/>
</dbReference>
<dbReference type="GO" id="GO:0016020">
    <property type="term" value="C:membrane"/>
    <property type="evidence" value="ECO:0007669"/>
    <property type="project" value="UniProtKB-SubCell"/>
</dbReference>
<feature type="transmembrane region" description="Helical" evidence="18">
    <location>
        <begin position="6"/>
        <end position="25"/>
    </location>
</feature>
<dbReference type="EC" id="2.7.8.5" evidence="5 16"/>
<feature type="transmembrane region" description="Helical" evidence="18">
    <location>
        <begin position="86"/>
        <end position="110"/>
    </location>
</feature>
<protein>
    <recommendedName>
        <fullName evidence="6 16">CDP-diacylglycerol--glycerol-3-phosphate 3-phosphatidyltransferase</fullName>
        <ecNumber evidence="5 16">2.7.8.5</ecNumber>
    </recommendedName>
</protein>
<evidence type="ECO:0000256" key="13">
    <source>
        <dbReference type="ARBA" id="ARBA00023209"/>
    </source>
</evidence>
<dbReference type="InterPro" id="IPR000462">
    <property type="entry name" value="CDP-OH_P_trans"/>
</dbReference>
<keyword evidence="9 18" id="KW-0812">Transmembrane</keyword>
<evidence type="ECO:0000256" key="11">
    <source>
        <dbReference type="ARBA" id="ARBA00023098"/>
    </source>
</evidence>
<keyword evidence="13" id="KW-0594">Phospholipid biosynthesis</keyword>
<dbReference type="GO" id="GO:0008444">
    <property type="term" value="F:CDP-diacylglycerol-glycerol-3-phosphate 3-phosphatidyltransferase activity"/>
    <property type="evidence" value="ECO:0007669"/>
    <property type="project" value="UniProtKB-UniRule"/>
</dbReference>
<dbReference type="GO" id="GO:0006655">
    <property type="term" value="P:phosphatidylglycerol biosynthetic process"/>
    <property type="evidence" value="ECO:0007669"/>
    <property type="project" value="UniProtKB-UniPathway"/>
</dbReference>
<evidence type="ECO:0000256" key="15">
    <source>
        <dbReference type="ARBA" id="ARBA00048586"/>
    </source>
</evidence>
<dbReference type="NCBIfam" id="TIGR00560">
    <property type="entry name" value="pgsA"/>
    <property type="match status" value="1"/>
</dbReference>
<dbReference type="RefSeq" id="WP_090446827.1">
    <property type="nucleotide sequence ID" value="NZ_FOHU01000031.1"/>
</dbReference>
<dbReference type="InterPro" id="IPR043130">
    <property type="entry name" value="CDP-OH_PTrfase_TM_dom"/>
</dbReference>
<dbReference type="OrthoDB" id="9796672at2"/>
<comment type="similarity">
    <text evidence="4 17">Belongs to the CDP-alcohol phosphatidyltransferase class-I family.</text>
</comment>
<evidence type="ECO:0000313" key="20">
    <source>
        <dbReference type="Proteomes" id="UP000199568"/>
    </source>
</evidence>
<evidence type="ECO:0000256" key="7">
    <source>
        <dbReference type="ARBA" id="ARBA00022516"/>
    </source>
</evidence>
<keyword evidence="10 18" id="KW-1133">Transmembrane helix</keyword>
<dbReference type="AlphaFoldDB" id="A0A1I0H4U5"/>
<dbReference type="InterPro" id="IPR048254">
    <property type="entry name" value="CDP_ALCOHOL_P_TRANSF_CS"/>
</dbReference>
<evidence type="ECO:0000256" key="2">
    <source>
        <dbReference type="ARBA" id="ARBA00004141"/>
    </source>
</evidence>
<comment type="pathway">
    <text evidence="3">Phospholipid metabolism; phosphatidylglycerol biosynthesis; phosphatidylglycerol from CDP-diacylglycerol: step 1/2.</text>
</comment>
<evidence type="ECO:0000256" key="17">
    <source>
        <dbReference type="RuleBase" id="RU003750"/>
    </source>
</evidence>
<dbReference type="InterPro" id="IPR050324">
    <property type="entry name" value="CDP-alcohol_PTase-I"/>
</dbReference>
<evidence type="ECO:0000256" key="10">
    <source>
        <dbReference type="ARBA" id="ARBA00022989"/>
    </source>
</evidence>
<comment type="function">
    <text evidence="1">This protein catalyzes the committed step to the synthesis of the acidic phospholipids.</text>
</comment>
<evidence type="ECO:0000313" key="19">
    <source>
        <dbReference type="EMBL" id="SET77745.1"/>
    </source>
</evidence>
<feature type="transmembrane region" description="Helical" evidence="18">
    <location>
        <begin position="147"/>
        <end position="167"/>
    </location>
</feature>
<evidence type="ECO:0000256" key="9">
    <source>
        <dbReference type="ARBA" id="ARBA00022692"/>
    </source>
</evidence>
<evidence type="ECO:0000256" key="1">
    <source>
        <dbReference type="ARBA" id="ARBA00003973"/>
    </source>
</evidence>
<keyword evidence="7" id="KW-0444">Lipid biosynthesis</keyword>
<dbReference type="PANTHER" id="PTHR14269">
    <property type="entry name" value="CDP-DIACYLGLYCEROL--GLYCEROL-3-PHOSPHATE 3-PHOSPHATIDYLTRANSFERASE-RELATED"/>
    <property type="match status" value="1"/>
</dbReference>
<sequence>MNLPNIITVIRFFLIPIFVAVFFSPMDNNFRYSAYIFIFAGFTDALDGYIARKYNLVTKWGQVMDPLADKLMQLTVLICFTIKNIVPIWVIIIVGIKEVCLIVGGAFLYTKKEKIVIPANRYGKLATIVFYIAILSVAFGFSYGRYLVYLAIIVAAYAFVHYFRIGLKAVKEYNMEKTLDKSY</sequence>
<evidence type="ECO:0000256" key="18">
    <source>
        <dbReference type="SAM" id="Phobius"/>
    </source>
</evidence>
<keyword evidence="14" id="KW-1208">Phospholipid metabolism</keyword>
<gene>
    <name evidence="19" type="ORF">SAMN05660297_03476</name>
</gene>
<keyword evidence="11" id="KW-0443">Lipid metabolism</keyword>
<evidence type="ECO:0000256" key="6">
    <source>
        <dbReference type="ARBA" id="ARBA00014944"/>
    </source>
</evidence>
<keyword evidence="20" id="KW-1185">Reference proteome</keyword>
<organism evidence="19 20">
    <name type="scientific">Natronincola peptidivorans</name>
    <dbReference type="NCBI Taxonomy" id="426128"/>
    <lineage>
        <taxon>Bacteria</taxon>
        <taxon>Bacillati</taxon>
        <taxon>Bacillota</taxon>
        <taxon>Clostridia</taxon>
        <taxon>Peptostreptococcales</taxon>
        <taxon>Natronincolaceae</taxon>
        <taxon>Natronincola</taxon>
    </lineage>
</organism>
<dbReference type="PANTHER" id="PTHR14269:SF62">
    <property type="entry name" value="CDP-DIACYLGLYCEROL--GLYCEROL-3-PHOSPHATE 3-PHOSPHATIDYLTRANSFERASE 1, CHLOROPLASTIC"/>
    <property type="match status" value="1"/>
</dbReference>
<evidence type="ECO:0000256" key="16">
    <source>
        <dbReference type="NCBIfam" id="TIGR00560"/>
    </source>
</evidence>
<dbReference type="InterPro" id="IPR004570">
    <property type="entry name" value="Phosphatidylglycerol_P_synth"/>
</dbReference>
<evidence type="ECO:0000256" key="5">
    <source>
        <dbReference type="ARBA" id="ARBA00013170"/>
    </source>
</evidence>
<dbReference type="PROSITE" id="PS00379">
    <property type="entry name" value="CDP_ALCOHOL_P_TRANSF"/>
    <property type="match status" value="1"/>
</dbReference>
<dbReference type="Proteomes" id="UP000199568">
    <property type="component" value="Unassembled WGS sequence"/>
</dbReference>
<evidence type="ECO:0000256" key="3">
    <source>
        <dbReference type="ARBA" id="ARBA00005042"/>
    </source>
</evidence>
<proteinExistence type="inferred from homology"/>
<keyword evidence="12 18" id="KW-0472">Membrane</keyword>
<evidence type="ECO:0000256" key="12">
    <source>
        <dbReference type="ARBA" id="ARBA00023136"/>
    </source>
</evidence>
<evidence type="ECO:0000256" key="8">
    <source>
        <dbReference type="ARBA" id="ARBA00022679"/>
    </source>
</evidence>
<accession>A0A1I0H4U5</accession>
<dbReference type="STRING" id="426128.SAMN05660297_03476"/>